<evidence type="ECO:0000313" key="3">
    <source>
        <dbReference type="Proteomes" id="UP001193035"/>
    </source>
</evidence>
<evidence type="ECO:0008006" key="4">
    <source>
        <dbReference type="Google" id="ProtNLM"/>
    </source>
</evidence>
<evidence type="ECO:0000313" key="2">
    <source>
        <dbReference type="EMBL" id="TMV04830.1"/>
    </source>
</evidence>
<name>A0ABY2WU51_9RHOB</name>
<feature type="chain" id="PRO_5046367589" description="DUF3828 domain-containing protein" evidence="1">
    <location>
        <begin position="25"/>
        <end position="234"/>
    </location>
</feature>
<comment type="caution">
    <text evidence="2">The sequence shown here is derived from an EMBL/GenBank/DDBJ whole genome shotgun (WGS) entry which is preliminary data.</text>
</comment>
<gene>
    <name evidence="2" type="ORF">FGK63_17260</name>
</gene>
<evidence type="ECO:0000256" key="1">
    <source>
        <dbReference type="SAM" id="SignalP"/>
    </source>
</evidence>
<dbReference type="Proteomes" id="UP001193035">
    <property type="component" value="Unassembled WGS sequence"/>
</dbReference>
<feature type="signal peptide" evidence="1">
    <location>
        <begin position="1"/>
        <end position="24"/>
    </location>
</feature>
<dbReference type="EMBL" id="VCPD01000007">
    <property type="protein sequence ID" value="TMV04830.1"/>
    <property type="molecule type" value="Genomic_DNA"/>
</dbReference>
<dbReference type="RefSeq" id="WP_138844580.1">
    <property type="nucleotide sequence ID" value="NZ_VCPD01000007.1"/>
</dbReference>
<proteinExistence type="predicted"/>
<reference evidence="2 3" key="1">
    <citation type="submission" date="2019-05" db="EMBL/GenBank/DDBJ databases">
        <title>Ruegeria sp. nov., isolated from tidal flat.</title>
        <authorList>
            <person name="Kim W."/>
        </authorList>
    </citation>
    <scope>NUCLEOTIDE SEQUENCE [LARGE SCALE GENOMIC DNA]</scope>
    <source>
        <strain evidence="2 3">CAU 1488</strain>
    </source>
</reference>
<sequence>MTAFPVALFFAIVLSVLPSGRAAAQSPQEIVEWIYLSLAQPGSHGISYLSAPAQRDAFFSHRMSRFFAANDSHGGDLASACIDFGLEVPGQDYDAAEILRTIRLRTETQGARRIVHAEFQNFGQPAQVVYEFTAVDGRWLIDDIAGQGWRLSQIPCEPAGSGTGAAAQASEFCFKQQDGTLRIELGQFRPSYFELEIWASHGHFCAVGGALTPTATGWRYQEQLFDGRLCGVDL</sequence>
<keyword evidence="3" id="KW-1185">Reference proteome</keyword>
<organism evidence="2 3">
    <name type="scientific">Ruegeria sediminis</name>
    <dbReference type="NCBI Taxonomy" id="2583820"/>
    <lineage>
        <taxon>Bacteria</taxon>
        <taxon>Pseudomonadati</taxon>
        <taxon>Pseudomonadota</taxon>
        <taxon>Alphaproteobacteria</taxon>
        <taxon>Rhodobacterales</taxon>
        <taxon>Roseobacteraceae</taxon>
        <taxon>Ruegeria</taxon>
    </lineage>
</organism>
<keyword evidence="1" id="KW-0732">Signal</keyword>
<protein>
    <recommendedName>
        <fullName evidence="4">DUF3828 domain-containing protein</fullName>
    </recommendedName>
</protein>
<accession>A0ABY2WU51</accession>